<gene>
    <name evidence="2" type="ORF">N7452_000643</name>
</gene>
<organism evidence="2 3">
    <name type="scientific">Penicillium brevicompactum</name>
    <dbReference type="NCBI Taxonomy" id="5074"/>
    <lineage>
        <taxon>Eukaryota</taxon>
        <taxon>Fungi</taxon>
        <taxon>Dikarya</taxon>
        <taxon>Ascomycota</taxon>
        <taxon>Pezizomycotina</taxon>
        <taxon>Eurotiomycetes</taxon>
        <taxon>Eurotiomycetidae</taxon>
        <taxon>Eurotiales</taxon>
        <taxon>Aspergillaceae</taxon>
        <taxon>Penicillium</taxon>
    </lineage>
</organism>
<name>A0A9W9UPA5_PENBR</name>
<feature type="region of interest" description="Disordered" evidence="1">
    <location>
        <begin position="307"/>
        <end position="357"/>
    </location>
</feature>
<evidence type="ECO:0000313" key="3">
    <source>
        <dbReference type="Proteomes" id="UP001147695"/>
    </source>
</evidence>
<feature type="region of interest" description="Disordered" evidence="1">
    <location>
        <begin position="75"/>
        <end position="105"/>
    </location>
</feature>
<evidence type="ECO:0000256" key="1">
    <source>
        <dbReference type="SAM" id="MobiDB-lite"/>
    </source>
</evidence>
<reference evidence="2" key="2">
    <citation type="journal article" date="2023" name="IMA Fungus">
        <title>Comparative genomic study of the Penicillium genus elucidates a diverse pangenome and 15 lateral gene transfer events.</title>
        <authorList>
            <person name="Petersen C."/>
            <person name="Sorensen T."/>
            <person name="Nielsen M.R."/>
            <person name="Sondergaard T.E."/>
            <person name="Sorensen J.L."/>
            <person name="Fitzpatrick D.A."/>
            <person name="Frisvad J.C."/>
            <person name="Nielsen K.L."/>
        </authorList>
    </citation>
    <scope>NUCLEOTIDE SEQUENCE</scope>
    <source>
        <strain evidence="2">IBT 35673</strain>
    </source>
</reference>
<proteinExistence type="predicted"/>
<reference evidence="2" key="1">
    <citation type="submission" date="2022-12" db="EMBL/GenBank/DDBJ databases">
        <authorList>
            <person name="Petersen C."/>
        </authorList>
    </citation>
    <scope>NUCLEOTIDE SEQUENCE</scope>
    <source>
        <strain evidence="2">IBT 35673</strain>
    </source>
</reference>
<feature type="compositionally biased region" description="Acidic residues" evidence="1">
    <location>
        <begin position="328"/>
        <end position="341"/>
    </location>
</feature>
<protein>
    <submittedName>
        <fullName evidence="2">Uncharacterized protein</fullName>
    </submittedName>
</protein>
<feature type="compositionally biased region" description="Basic and acidic residues" evidence="1">
    <location>
        <begin position="307"/>
        <end position="318"/>
    </location>
</feature>
<sequence>MPVQNQSKEYMKLFAGRSEGNYLFIPLTYEELHPGSIGFFNDDNIWNEITDISDPKKLQEGGVYPLRRTLKDPSLDHAEWKTRSSESLSEQSYRGKAGGSGAAGGVPAEANGELKYKTGLKGKAALVADGLVKREMYKHPFLPAIQMWVQENANRLIDECGDRARAHGLVAVQAVWVTDSCAITMSSGSDRDIDTALDVGATGFGKIGGGAAFIEKLESEGWTTYSSEPGSKGRVVSFNGLKFRPRRKTKWFSSNPFREVSMTATISFGPRSTIMRPVLDDEGNIIEFELVKRVVNSENQYEFHKVPKQEEPENHETAEGEGFPVEVNEVEVEGASEEDIEAERQYQEEEKQKREQEMVKEWEEFLKETETMNQQLREGTSST</sequence>
<dbReference type="Proteomes" id="UP001147695">
    <property type="component" value="Unassembled WGS sequence"/>
</dbReference>
<dbReference type="AlphaFoldDB" id="A0A9W9UPA5"/>
<feature type="compositionally biased region" description="Basic and acidic residues" evidence="1">
    <location>
        <begin position="342"/>
        <end position="357"/>
    </location>
</feature>
<evidence type="ECO:0000313" key="2">
    <source>
        <dbReference type="EMBL" id="KAJ5351669.1"/>
    </source>
</evidence>
<dbReference type="EMBL" id="JAPZBQ010000001">
    <property type="protein sequence ID" value="KAJ5351669.1"/>
    <property type="molecule type" value="Genomic_DNA"/>
</dbReference>
<accession>A0A9W9UPA5</accession>
<comment type="caution">
    <text evidence="2">The sequence shown here is derived from an EMBL/GenBank/DDBJ whole genome shotgun (WGS) entry which is preliminary data.</text>
</comment>
<feature type="compositionally biased region" description="Basic and acidic residues" evidence="1">
    <location>
        <begin position="75"/>
        <end position="84"/>
    </location>
</feature>